<dbReference type="InterPro" id="IPR029062">
    <property type="entry name" value="Class_I_gatase-like"/>
</dbReference>
<comment type="domain">
    <text evidence="9">Comprises of two domains. The C-terminal domain contains the binding site for glutamine and catalyzes the hydrolysis of this substrate to glutamate and ammonia. The N-terminal domain is anticipated to bind ATP and hydrogenobyrinate and catalyzes the ultimate synthesis of the diamide product. The ammonia produced via the glutaminase domain is probably translocated to the adjacent domain via a molecular tunnel, where it reacts with an activated intermediate.</text>
</comment>
<gene>
    <name evidence="9 12" type="primary">cobB</name>
    <name evidence="12" type="ORF">RCA23_c16630</name>
</gene>
<evidence type="ECO:0000259" key="10">
    <source>
        <dbReference type="Pfam" id="PF01656"/>
    </source>
</evidence>
<evidence type="ECO:0000256" key="1">
    <source>
        <dbReference type="ARBA" id="ARBA00001946"/>
    </source>
</evidence>
<organism evidence="12 13">
    <name type="scientific">Planktomarina temperata RCA23</name>
    <dbReference type="NCBI Taxonomy" id="666509"/>
    <lineage>
        <taxon>Bacteria</taxon>
        <taxon>Pseudomonadati</taxon>
        <taxon>Pseudomonadota</taxon>
        <taxon>Alphaproteobacteria</taxon>
        <taxon>Rhodobacterales</taxon>
        <taxon>Paracoccaceae</taxon>
        <taxon>Planktomarina</taxon>
    </lineage>
</organism>
<dbReference type="EMBL" id="CP003984">
    <property type="protein sequence ID" value="AII87199.1"/>
    <property type="molecule type" value="Genomic_DNA"/>
</dbReference>
<reference evidence="12 13" key="1">
    <citation type="journal article" date="2014" name="ISME J.">
        <title>Adaptation of an abundant Roseobacter RCA organism to pelagic systems revealed by genomic and transcriptomic analyses.</title>
        <authorList>
            <person name="Voget S."/>
            <person name="Wemheuer B."/>
            <person name="Brinkhoff T."/>
            <person name="Vollmers J."/>
            <person name="Dietrich S."/>
            <person name="Giebel H.A."/>
            <person name="Beardsley C."/>
            <person name="Sardemann C."/>
            <person name="Bakenhus I."/>
            <person name="Billerbeck S."/>
            <person name="Daniel R."/>
            <person name="Simon M."/>
        </authorList>
    </citation>
    <scope>NUCLEOTIDE SEQUENCE [LARGE SCALE GENOMIC DNA]</scope>
    <source>
        <strain evidence="12 13">RCA23</strain>
    </source>
</reference>
<dbReference type="InterPro" id="IPR027417">
    <property type="entry name" value="P-loop_NTPase"/>
</dbReference>
<feature type="active site" description="Nucleophile" evidence="9">
    <location>
        <position position="318"/>
    </location>
</feature>
<protein>
    <recommendedName>
        <fullName evidence="9">Hydrogenobyrinate a,c-diamide synthase</fullName>
        <ecNumber evidence="9">6.3.5.9</ecNumber>
    </recommendedName>
    <alternativeName>
        <fullName evidence="9">Hydrogenobyrinic acid a,c-diamide synthase</fullName>
    </alternativeName>
</protein>
<keyword evidence="7 9" id="KW-0460">Magnesium</keyword>
<comment type="similarity">
    <text evidence="2">Belongs to the CobB/CobQ family. CobQ subfamily.</text>
</comment>
<keyword evidence="4 9" id="KW-0436">Ligase</keyword>
<evidence type="ECO:0000259" key="11">
    <source>
        <dbReference type="Pfam" id="PF07685"/>
    </source>
</evidence>
<dbReference type="PROSITE" id="PS51274">
    <property type="entry name" value="GATASE_COBBQ"/>
    <property type="match status" value="1"/>
</dbReference>
<keyword evidence="6 9" id="KW-0067">ATP-binding</keyword>
<keyword evidence="3 9" id="KW-0169">Cobalamin biosynthesis</keyword>
<dbReference type="InterPro" id="IPR002586">
    <property type="entry name" value="CobQ/CobB/MinD/ParA_Nub-bd_dom"/>
</dbReference>
<dbReference type="GO" id="GO:0009236">
    <property type="term" value="P:cobalamin biosynthetic process"/>
    <property type="evidence" value="ECO:0007669"/>
    <property type="project" value="UniProtKB-UniRule"/>
</dbReference>
<dbReference type="HAMAP" id="MF_00027">
    <property type="entry name" value="CobB_CbiA"/>
    <property type="match status" value="1"/>
</dbReference>
<feature type="domain" description="CobQ/CobB/MinD/ParA nucleotide binding" evidence="10">
    <location>
        <begin position="5"/>
        <end position="183"/>
    </location>
</feature>
<evidence type="ECO:0000256" key="2">
    <source>
        <dbReference type="ARBA" id="ARBA00006205"/>
    </source>
</evidence>
<dbReference type="InterPro" id="IPR011698">
    <property type="entry name" value="GATase_3"/>
</dbReference>
<dbReference type="AlphaFoldDB" id="A0AAN0RJE1"/>
<dbReference type="EC" id="6.3.5.9" evidence="9"/>
<evidence type="ECO:0000313" key="13">
    <source>
        <dbReference type="Proteomes" id="UP000028680"/>
    </source>
</evidence>
<dbReference type="NCBIfam" id="TIGR00379">
    <property type="entry name" value="cobB"/>
    <property type="match status" value="1"/>
</dbReference>
<dbReference type="PANTHER" id="PTHR43873:SF1">
    <property type="entry name" value="COBYRINATE A,C-DIAMIDE SYNTHASE"/>
    <property type="match status" value="1"/>
</dbReference>
<accession>A0AAN0RJE1</accession>
<dbReference type="SUPFAM" id="SSF52540">
    <property type="entry name" value="P-loop containing nucleoside triphosphate hydrolases"/>
    <property type="match status" value="1"/>
</dbReference>
<dbReference type="Proteomes" id="UP000028680">
    <property type="component" value="Chromosome"/>
</dbReference>
<dbReference type="Gene3D" id="3.40.50.300">
    <property type="entry name" value="P-loop containing nucleotide triphosphate hydrolases"/>
    <property type="match status" value="1"/>
</dbReference>
<dbReference type="NCBIfam" id="NF002204">
    <property type="entry name" value="PRK01077.1"/>
    <property type="match status" value="1"/>
</dbReference>
<evidence type="ECO:0000256" key="3">
    <source>
        <dbReference type="ARBA" id="ARBA00022573"/>
    </source>
</evidence>
<comment type="similarity">
    <text evidence="9">Belongs to the CobB/CbiA family.</text>
</comment>
<name>A0AAN0RJE1_9RHOB</name>
<proteinExistence type="inferred from homology"/>
<evidence type="ECO:0000256" key="6">
    <source>
        <dbReference type="ARBA" id="ARBA00022840"/>
    </source>
</evidence>
<comment type="pathway">
    <text evidence="9">Cofactor biosynthesis; adenosylcobalamin biosynthesis; cob(II)yrinate a,c-diamide from precorrin-2 (aerobic route): step 9/10.</text>
</comment>
<dbReference type="Pfam" id="PF01656">
    <property type="entry name" value="CbiA"/>
    <property type="match status" value="1"/>
</dbReference>
<dbReference type="Pfam" id="PF07685">
    <property type="entry name" value="GATase_3"/>
    <property type="match status" value="1"/>
</dbReference>
<evidence type="ECO:0000256" key="7">
    <source>
        <dbReference type="ARBA" id="ARBA00022842"/>
    </source>
</evidence>
<evidence type="ECO:0000256" key="8">
    <source>
        <dbReference type="ARBA" id="ARBA00022962"/>
    </source>
</evidence>
<dbReference type="RefSeq" id="WP_044049951.1">
    <property type="nucleotide sequence ID" value="NZ_CP003984.1"/>
</dbReference>
<dbReference type="InterPro" id="IPR004484">
    <property type="entry name" value="CbiA/CobB_synth"/>
</dbReference>
<feature type="domain" description="CobB/CobQ-like glutamine amidotransferase" evidence="11">
    <location>
        <begin position="236"/>
        <end position="419"/>
    </location>
</feature>
<evidence type="ECO:0000313" key="12">
    <source>
        <dbReference type="EMBL" id="AII87199.1"/>
    </source>
</evidence>
<comment type="cofactor">
    <cofactor evidence="1 9">
        <name>Mg(2+)</name>
        <dbReference type="ChEBI" id="CHEBI:18420"/>
    </cofactor>
</comment>
<dbReference type="SUPFAM" id="SSF52317">
    <property type="entry name" value="Class I glutamine amidotransferase-like"/>
    <property type="match status" value="1"/>
</dbReference>
<keyword evidence="13" id="KW-1185">Reference proteome</keyword>
<dbReference type="Gene3D" id="3.40.50.880">
    <property type="match status" value="1"/>
</dbReference>
<evidence type="ECO:0000256" key="4">
    <source>
        <dbReference type="ARBA" id="ARBA00022598"/>
    </source>
</evidence>
<dbReference type="KEGG" id="ptp:RCA23_c16630"/>
<dbReference type="GO" id="GO:0043802">
    <property type="term" value="F:hydrogenobyrinic acid a,c-diamide synthase (glutamine-hydrolysing) activity"/>
    <property type="evidence" value="ECO:0007669"/>
    <property type="project" value="UniProtKB-UniRule"/>
</dbReference>
<comment type="catalytic activity">
    <reaction evidence="9">
        <text>hydrogenobyrinate + 2 L-glutamine + 2 ATP + 2 H2O = hydrogenobyrinate a,c-diamide + 2 L-glutamate + 2 ADP + 2 phosphate + 2 H(+)</text>
        <dbReference type="Rhea" id="RHEA:12544"/>
        <dbReference type="ChEBI" id="CHEBI:15377"/>
        <dbReference type="ChEBI" id="CHEBI:15378"/>
        <dbReference type="ChEBI" id="CHEBI:29985"/>
        <dbReference type="ChEBI" id="CHEBI:30616"/>
        <dbReference type="ChEBI" id="CHEBI:43474"/>
        <dbReference type="ChEBI" id="CHEBI:58359"/>
        <dbReference type="ChEBI" id="CHEBI:77873"/>
        <dbReference type="ChEBI" id="CHEBI:77874"/>
        <dbReference type="ChEBI" id="CHEBI:456216"/>
        <dbReference type="EC" id="6.3.5.9"/>
    </reaction>
</comment>
<sequence length="421" mass="44585">MSRFMIAAPSSGAGKTTVTLALMRLLQRAKIEFQPAKSGPDYIDPGFHSVAAGTPSVNLDAWAMPADLIGTLAGSSGLVVEAAMGLFDGAGKAGRGSAADLAKILDIPVILVVDAAKTAHSIAALVTGFRDYDPQVTLAGVFLNRVGSARHLDMLTQALNGRNIKIFGHLMRSEAFALPERHLGLVQADEIDQLEPWIDHIATALHPSLDFAALRELSGPTLAAQTTLPGPPAQHIAIAADRAFAFRYTHQMKGWRDAGAQLSFFSPLADEPAPKAAQYIFLPGGYPELHAGQLAAAAQFKASLAHHASLGTPIYGECGGYMVLGNGLVDAQGRRHEMLGLLPLETSFQQRKLHLGYRQLTPLSPHFSAPLMAHEFHYASTLKAAGPALFAAQDADHADLGEMGLHIGRTCGSFAHIIAGH</sequence>
<dbReference type="PANTHER" id="PTHR43873">
    <property type="entry name" value="COBYRINATE A,C-DIAMIDE SYNTHASE"/>
    <property type="match status" value="1"/>
</dbReference>
<keyword evidence="8 9" id="KW-0315">Glutamine amidotransferase</keyword>
<dbReference type="GO" id="GO:0042242">
    <property type="term" value="F:cobyrinic acid a,c-diamide synthase activity"/>
    <property type="evidence" value="ECO:0007669"/>
    <property type="project" value="InterPro"/>
</dbReference>
<evidence type="ECO:0000256" key="9">
    <source>
        <dbReference type="HAMAP-Rule" id="MF_00027"/>
    </source>
</evidence>
<comment type="miscellaneous">
    <text evidence="9">The a and c carboxylates of hydrogenobyrinate are activated for nucleophilic attack via formation of a phosphorylated intermediate by ATP. CobB catalyzes first the amidation of the c-carboxylate, and then that of the a-carboxylate.</text>
</comment>
<keyword evidence="5 9" id="KW-0547">Nucleotide-binding</keyword>
<feature type="site" description="Increases nucleophilicity of active site Cys" evidence="9">
    <location>
        <position position="416"/>
    </location>
</feature>
<evidence type="ECO:0000256" key="5">
    <source>
        <dbReference type="ARBA" id="ARBA00022741"/>
    </source>
</evidence>
<dbReference type="GO" id="GO:0005524">
    <property type="term" value="F:ATP binding"/>
    <property type="evidence" value="ECO:0007669"/>
    <property type="project" value="UniProtKB-UniRule"/>
</dbReference>
<comment type="function">
    <text evidence="9">Catalyzes the ATP-dependent amidation of the two carboxylate groups at positions a and c of hydrogenobyrinate, using either L-glutamine or ammonia as the nitrogen source.</text>
</comment>